<evidence type="ECO:0000259" key="9">
    <source>
        <dbReference type="PROSITE" id="PS51217"/>
    </source>
</evidence>
<dbReference type="GO" id="GO:0003677">
    <property type="term" value="F:DNA binding"/>
    <property type="evidence" value="ECO:0007669"/>
    <property type="project" value="InterPro"/>
</dbReference>
<dbReference type="AlphaFoldDB" id="A0A0F9F6B9"/>
<keyword evidence="1" id="KW-0547">Nucleotide-binding</keyword>
<dbReference type="GO" id="GO:0005829">
    <property type="term" value="C:cytosol"/>
    <property type="evidence" value="ECO:0007669"/>
    <property type="project" value="TreeGrafter"/>
</dbReference>
<evidence type="ECO:0000256" key="6">
    <source>
        <dbReference type="ARBA" id="ARBA00034617"/>
    </source>
</evidence>
<evidence type="ECO:0000313" key="10">
    <source>
        <dbReference type="EMBL" id="KKL52765.1"/>
    </source>
</evidence>
<dbReference type="SUPFAM" id="SSF52540">
    <property type="entry name" value="P-loop containing nucleoside triphosphate hydrolases"/>
    <property type="match status" value="1"/>
</dbReference>
<name>A0A0F9F6B9_9ZZZZ</name>
<keyword evidence="2" id="KW-0378">Hydrolase</keyword>
<dbReference type="GO" id="GO:0016787">
    <property type="term" value="F:hydrolase activity"/>
    <property type="evidence" value="ECO:0007669"/>
    <property type="project" value="UniProtKB-KW"/>
</dbReference>
<organism evidence="10">
    <name type="scientific">marine sediment metagenome</name>
    <dbReference type="NCBI Taxonomy" id="412755"/>
    <lineage>
        <taxon>unclassified sequences</taxon>
        <taxon>metagenomes</taxon>
        <taxon>ecological metagenomes</taxon>
    </lineage>
</organism>
<reference evidence="10" key="1">
    <citation type="journal article" date="2015" name="Nature">
        <title>Complex archaea that bridge the gap between prokaryotes and eukaryotes.</title>
        <authorList>
            <person name="Spang A."/>
            <person name="Saw J.H."/>
            <person name="Jorgensen S.L."/>
            <person name="Zaremba-Niedzwiedzka K."/>
            <person name="Martijn J."/>
            <person name="Lind A.E."/>
            <person name="van Eijk R."/>
            <person name="Schleper C."/>
            <person name="Guy L."/>
            <person name="Ettema T.J."/>
        </authorList>
    </citation>
    <scope>NUCLEOTIDE SEQUENCE</scope>
</reference>
<feature type="non-terminal residue" evidence="10">
    <location>
        <position position="251"/>
    </location>
</feature>
<dbReference type="Gene3D" id="3.40.50.300">
    <property type="entry name" value="P-loop containing nucleotide triphosphate hydrolases"/>
    <property type="match status" value="2"/>
</dbReference>
<evidence type="ECO:0000256" key="7">
    <source>
        <dbReference type="ARBA" id="ARBA00034808"/>
    </source>
</evidence>
<proteinExistence type="predicted"/>
<evidence type="ECO:0000256" key="2">
    <source>
        <dbReference type="ARBA" id="ARBA00022801"/>
    </source>
</evidence>
<dbReference type="GO" id="GO:0043138">
    <property type="term" value="F:3'-5' DNA helicase activity"/>
    <property type="evidence" value="ECO:0007669"/>
    <property type="project" value="UniProtKB-EC"/>
</dbReference>
<comment type="caution">
    <text evidence="10">The sequence shown here is derived from an EMBL/GenBank/DDBJ whole genome shotgun (WGS) entry which is preliminary data.</text>
</comment>
<dbReference type="Gene3D" id="1.10.486.10">
    <property type="entry name" value="PCRA, domain 4"/>
    <property type="match status" value="1"/>
</dbReference>
<sequence length="251" mass="28094">MCVVGDDDQSIYGFRGADIRNILDFEQDFPGTTVVRLEQNYRSTQTILSTANAVVSNNEGRKSKQLWTDLGEGEPVRVRELEDEHAEGRFVASEIERLADDGIPRRDVAVFYRTHAQSRVLEDTLVRFGAAYQVIGGTKFYERSEIKDAHAYLSLLVNQRDTVSFVRIVNSPKRGIGQTSQARLLSHANTVGESIWDVALTPGEVPQLARAAVKATQRFMRVMQLLRELAEHATVGDLIESLLHETGYAET</sequence>
<keyword evidence="5" id="KW-0413">Isomerase</keyword>
<feature type="domain" description="UvrD-like helicase C-terminal" evidence="9">
    <location>
        <begin position="45"/>
        <end position="251"/>
    </location>
</feature>
<keyword evidence="4" id="KW-0067">ATP-binding</keyword>
<dbReference type="EMBL" id="LAZR01031777">
    <property type="protein sequence ID" value="KKL52765.1"/>
    <property type="molecule type" value="Genomic_DNA"/>
</dbReference>
<evidence type="ECO:0000256" key="4">
    <source>
        <dbReference type="ARBA" id="ARBA00022840"/>
    </source>
</evidence>
<dbReference type="PANTHER" id="PTHR11070:SF2">
    <property type="entry name" value="ATP-DEPENDENT DNA HELICASE SRS2"/>
    <property type="match status" value="1"/>
</dbReference>
<dbReference type="GO" id="GO:0033202">
    <property type="term" value="C:DNA helicase complex"/>
    <property type="evidence" value="ECO:0007669"/>
    <property type="project" value="TreeGrafter"/>
</dbReference>
<comment type="catalytic activity">
    <reaction evidence="6">
        <text>Couples ATP hydrolysis with the unwinding of duplex DNA by translocating in the 3'-5' direction.</text>
        <dbReference type="EC" id="5.6.2.4"/>
    </reaction>
</comment>
<dbReference type="InterPro" id="IPR027417">
    <property type="entry name" value="P-loop_NTPase"/>
</dbReference>
<accession>A0A0F9F6B9</accession>
<evidence type="ECO:0000256" key="3">
    <source>
        <dbReference type="ARBA" id="ARBA00022806"/>
    </source>
</evidence>
<dbReference type="Pfam" id="PF13361">
    <property type="entry name" value="UvrD_C"/>
    <property type="match status" value="1"/>
</dbReference>
<gene>
    <name evidence="10" type="ORF">LCGC14_2282180</name>
</gene>
<dbReference type="PANTHER" id="PTHR11070">
    <property type="entry name" value="UVRD / RECB / PCRA DNA HELICASE FAMILY MEMBER"/>
    <property type="match status" value="1"/>
</dbReference>
<dbReference type="EC" id="5.6.2.4" evidence="7"/>
<dbReference type="InterPro" id="IPR014016">
    <property type="entry name" value="UvrD-like_ATP-bd"/>
</dbReference>
<dbReference type="GO" id="GO:0005524">
    <property type="term" value="F:ATP binding"/>
    <property type="evidence" value="ECO:0007669"/>
    <property type="project" value="UniProtKB-KW"/>
</dbReference>
<comment type="catalytic activity">
    <reaction evidence="8">
        <text>ATP + H2O = ADP + phosphate + H(+)</text>
        <dbReference type="Rhea" id="RHEA:13065"/>
        <dbReference type="ChEBI" id="CHEBI:15377"/>
        <dbReference type="ChEBI" id="CHEBI:15378"/>
        <dbReference type="ChEBI" id="CHEBI:30616"/>
        <dbReference type="ChEBI" id="CHEBI:43474"/>
        <dbReference type="ChEBI" id="CHEBI:456216"/>
        <dbReference type="EC" id="5.6.2.4"/>
    </reaction>
</comment>
<dbReference type="InterPro" id="IPR000212">
    <property type="entry name" value="DNA_helicase_UvrD/REP"/>
</dbReference>
<dbReference type="GO" id="GO:0000725">
    <property type="term" value="P:recombinational repair"/>
    <property type="evidence" value="ECO:0007669"/>
    <property type="project" value="TreeGrafter"/>
</dbReference>
<evidence type="ECO:0000256" key="5">
    <source>
        <dbReference type="ARBA" id="ARBA00023235"/>
    </source>
</evidence>
<dbReference type="Pfam" id="PF00580">
    <property type="entry name" value="UvrD-helicase"/>
    <property type="match status" value="1"/>
</dbReference>
<dbReference type="InterPro" id="IPR014017">
    <property type="entry name" value="DNA_helicase_UvrD-like_C"/>
</dbReference>
<protein>
    <recommendedName>
        <fullName evidence="7">DNA 3'-5' helicase</fullName>
        <ecNumber evidence="7">5.6.2.4</ecNumber>
    </recommendedName>
</protein>
<keyword evidence="3" id="KW-0347">Helicase</keyword>
<evidence type="ECO:0000256" key="8">
    <source>
        <dbReference type="ARBA" id="ARBA00048988"/>
    </source>
</evidence>
<evidence type="ECO:0000256" key="1">
    <source>
        <dbReference type="ARBA" id="ARBA00022741"/>
    </source>
</evidence>
<dbReference type="PROSITE" id="PS51217">
    <property type="entry name" value="UVRD_HELICASE_CTER"/>
    <property type="match status" value="1"/>
</dbReference>